<dbReference type="GO" id="GO:0000324">
    <property type="term" value="C:fungal-type vacuole"/>
    <property type="evidence" value="ECO:0007669"/>
    <property type="project" value="TreeGrafter"/>
</dbReference>
<gene>
    <name evidence="2" type="ORF">CPAG_03258</name>
</gene>
<keyword evidence="1" id="KW-0812">Transmembrane</keyword>
<dbReference type="PANTHER" id="PTHR36819">
    <property type="entry name" value="REGULATOR OF PHOSPHOLIPASE D SRF1"/>
    <property type="match status" value="1"/>
</dbReference>
<dbReference type="PANTHER" id="PTHR36819:SF1">
    <property type="entry name" value="REGULATOR OF PHOSPHOLIPASE D SRF1"/>
    <property type="match status" value="1"/>
</dbReference>
<dbReference type="AlphaFoldDB" id="A0A0J6F9N2"/>
<reference evidence="2 3" key="1">
    <citation type="submission" date="2007-06" db="EMBL/GenBank/DDBJ databases">
        <title>The Genome Sequence of Coccidioides posadasii RMSCC_3488.</title>
        <authorList>
            <consortium name="Coccidioides Genome Resources Consortium"/>
            <consortium name="The Broad Institute Genome Sequencing Platform"/>
            <person name="Henn M.R."/>
            <person name="Sykes S."/>
            <person name="Young S."/>
            <person name="Jaffe D."/>
            <person name="Berlin A."/>
            <person name="Alvarez P."/>
            <person name="Butler J."/>
            <person name="Gnerre S."/>
            <person name="Grabherr M."/>
            <person name="Mauceli E."/>
            <person name="Brockman W."/>
            <person name="Kodira C."/>
            <person name="Alvarado L."/>
            <person name="Zeng Q."/>
            <person name="Crawford M."/>
            <person name="Antoine C."/>
            <person name="Devon K."/>
            <person name="Galgiani J."/>
            <person name="Orsborn K."/>
            <person name="Lewis M.L."/>
            <person name="Nusbaum C."/>
            <person name="Galagan J."/>
            <person name="Birren B."/>
        </authorList>
    </citation>
    <scope>NUCLEOTIDE SEQUENCE [LARGE SCALE GENOMIC DNA]</scope>
    <source>
        <strain evidence="2 3">RMSCC 3488</strain>
    </source>
</reference>
<reference evidence="3" key="3">
    <citation type="journal article" date="2010" name="Genome Res.">
        <title>Population genomic sequencing of Coccidioides fungi reveals recent hybridization and transposon control.</title>
        <authorList>
            <person name="Neafsey D.E."/>
            <person name="Barker B.M."/>
            <person name="Sharpton T.J."/>
            <person name="Stajich J.E."/>
            <person name="Park D.J."/>
            <person name="Whiston E."/>
            <person name="Hung C.-Y."/>
            <person name="McMahan C."/>
            <person name="White J."/>
            <person name="Sykes S."/>
            <person name="Heiman D."/>
            <person name="Young S."/>
            <person name="Zeng Q."/>
            <person name="Abouelleil A."/>
            <person name="Aftuck L."/>
            <person name="Bessette D."/>
            <person name="Brown A."/>
            <person name="FitzGerald M."/>
            <person name="Lui A."/>
            <person name="Macdonald J.P."/>
            <person name="Priest M."/>
            <person name="Orbach M.J."/>
            <person name="Galgiani J.N."/>
            <person name="Kirkland T.N."/>
            <person name="Cole G.T."/>
            <person name="Birren B.W."/>
            <person name="Henn M.R."/>
            <person name="Taylor J.W."/>
            <person name="Rounsley S.D."/>
        </authorList>
    </citation>
    <scope>NUCLEOTIDE SEQUENCE [LARGE SCALE GENOMIC DNA]</scope>
    <source>
        <strain evidence="3">RMSCC 3488</strain>
    </source>
</reference>
<evidence type="ECO:0000313" key="3">
    <source>
        <dbReference type="Proteomes" id="UP000054567"/>
    </source>
</evidence>
<feature type="transmembrane region" description="Helical" evidence="1">
    <location>
        <begin position="299"/>
        <end position="317"/>
    </location>
</feature>
<keyword evidence="1" id="KW-0472">Membrane</keyword>
<evidence type="ECO:0000256" key="1">
    <source>
        <dbReference type="SAM" id="Phobius"/>
    </source>
</evidence>
<name>A0A0J6F9N2_COCPO</name>
<dbReference type="GO" id="GO:0071944">
    <property type="term" value="C:cell periphery"/>
    <property type="evidence" value="ECO:0007669"/>
    <property type="project" value="TreeGrafter"/>
</dbReference>
<dbReference type="EMBL" id="DS268110">
    <property type="protein sequence ID" value="KMM66923.1"/>
    <property type="molecule type" value="Genomic_DNA"/>
</dbReference>
<sequence length="379" mass="42154">MAGNGDSSLRSQLSISRNGGSRLRSELALLDIPLGRRKSGHSMAASSIQSDEKRCGSAYQNNHFQSRVSVETNGDFGVRVSNPARAPVRTIPVWVQNRPQVNATGAFSPSMPTLPNGVRVAEHHFAPREKQPYQGYGPRDQFQRESRWKPFLQSTMYTQATSLEEKKVDADWLDAHFGDYSEPWQGGTDEADLESGFGSLSFNQRRKKFTKRLQRTILQSPMIPLIIRLTVFVYSVVALALGGSIRHFATKYNHPQGPSAEMAIVVDAVALVYLVYITWDEYTGKPLGLRPPKAKMRLLFLDLIFIVFASANLSLAFESLSDVTSSCTSGRVNDEFDPRNDIICDRQKALASVLLVALLAWLMTFAISVLRVVERVAAK</sequence>
<dbReference type="InterPro" id="IPR037737">
    <property type="entry name" value="Srf1"/>
</dbReference>
<accession>A0A0J6F9N2</accession>
<evidence type="ECO:0008006" key="4">
    <source>
        <dbReference type="Google" id="ProtNLM"/>
    </source>
</evidence>
<dbReference type="VEuPathDB" id="FungiDB:CPAG_03258"/>
<keyword evidence="1" id="KW-1133">Transmembrane helix</keyword>
<proteinExistence type="predicted"/>
<evidence type="ECO:0000313" key="2">
    <source>
        <dbReference type="EMBL" id="KMM66923.1"/>
    </source>
</evidence>
<feature type="transmembrane region" description="Helical" evidence="1">
    <location>
        <begin position="349"/>
        <end position="373"/>
    </location>
</feature>
<organism evidence="2 3">
    <name type="scientific">Coccidioides posadasii RMSCC 3488</name>
    <dbReference type="NCBI Taxonomy" id="454284"/>
    <lineage>
        <taxon>Eukaryota</taxon>
        <taxon>Fungi</taxon>
        <taxon>Dikarya</taxon>
        <taxon>Ascomycota</taxon>
        <taxon>Pezizomycotina</taxon>
        <taxon>Eurotiomycetes</taxon>
        <taxon>Eurotiomycetidae</taxon>
        <taxon>Onygenales</taxon>
        <taxon>Onygenaceae</taxon>
        <taxon>Coccidioides</taxon>
    </lineage>
</organism>
<protein>
    <recommendedName>
        <fullName evidence="4">Regulator of phospholipase D SRF1</fullName>
    </recommendedName>
</protein>
<feature type="transmembrane region" description="Helical" evidence="1">
    <location>
        <begin position="222"/>
        <end position="242"/>
    </location>
</feature>
<dbReference type="OrthoDB" id="2589563at2759"/>
<feature type="transmembrane region" description="Helical" evidence="1">
    <location>
        <begin position="262"/>
        <end position="279"/>
    </location>
</feature>
<reference evidence="3" key="2">
    <citation type="journal article" date="2009" name="Genome Res.">
        <title>Comparative genomic analyses of the human fungal pathogens Coccidioides and their relatives.</title>
        <authorList>
            <person name="Sharpton T.J."/>
            <person name="Stajich J.E."/>
            <person name="Rounsley S.D."/>
            <person name="Gardner M.J."/>
            <person name="Wortman J.R."/>
            <person name="Jordar V.S."/>
            <person name="Maiti R."/>
            <person name="Kodira C.D."/>
            <person name="Neafsey D.E."/>
            <person name="Zeng Q."/>
            <person name="Hung C.-Y."/>
            <person name="McMahan C."/>
            <person name="Muszewska A."/>
            <person name="Grynberg M."/>
            <person name="Mandel M.A."/>
            <person name="Kellner E.M."/>
            <person name="Barker B.M."/>
            <person name="Galgiani J.N."/>
            <person name="Orbach M.J."/>
            <person name="Kirkland T.N."/>
            <person name="Cole G.T."/>
            <person name="Henn M.R."/>
            <person name="Birren B.W."/>
            <person name="Taylor J.W."/>
        </authorList>
    </citation>
    <scope>NUCLEOTIDE SEQUENCE [LARGE SCALE GENOMIC DNA]</scope>
    <source>
        <strain evidence="3">RMSCC 3488</strain>
    </source>
</reference>
<dbReference type="Proteomes" id="UP000054567">
    <property type="component" value="Unassembled WGS sequence"/>
</dbReference>